<comment type="catalytic activity">
    <reaction evidence="9">
        <text>(R)-miconazole(in) + ATP + H2O = (R)-miconazole(out) + ADP + phosphate + H(+)</text>
        <dbReference type="Rhea" id="RHEA:61928"/>
        <dbReference type="ChEBI" id="CHEBI:15377"/>
        <dbReference type="ChEBI" id="CHEBI:15378"/>
        <dbReference type="ChEBI" id="CHEBI:30616"/>
        <dbReference type="ChEBI" id="CHEBI:43474"/>
        <dbReference type="ChEBI" id="CHEBI:82894"/>
        <dbReference type="ChEBI" id="CHEBI:456216"/>
    </reaction>
    <physiologicalReaction direction="left-to-right" evidence="9">
        <dbReference type="Rhea" id="RHEA:61929"/>
    </physiologicalReaction>
</comment>
<dbReference type="AlphaFoldDB" id="A0AAF0IJM6"/>
<feature type="transmembrane region" description="Helical" evidence="14">
    <location>
        <begin position="453"/>
        <end position="470"/>
    </location>
</feature>
<comment type="subcellular location">
    <subcellularLocation>
        <location evidence="1">Membrane</location>
        <topology evidence="1">Multi-pass membrane protein</topology>
    </subcellularLocation>
</comment>
<dbReference type="GO" id="GO:0005524">
    <property type="term" value="F:ATP binding"/>
    <property type="evidence" value="ECO:0007669"/>
    <property type="project" value="UniProtKB-KW"/>
</dbReference>
<comment type="catalytic activity">
    <reaction evidence="12">
        <text>(S)-miconazole(in) + ATP + H2O = (S)-miconazole(out) + ADP + phosphate + H(+)</text>
        <dbReference type="Rhea" id="RHEA:61932"/>
        <dbReference type="ChEBI" id="CHEBI:15377"/>
        <dbReference type="ChEBI" id="CHEBI:15378"/>
        <dbReference type="ChEBI" id="CHEBI:30616"/>
        <dbReference type="ChEBI" id="CHEBI:43474"/>
        <dbReference type="ChEBI" id="CHEBI:82897"/>
        <dbReference type="ChEBI" id="CHEBI:456216"/>
    </reaction>
    <physiologicalReaction direction="left-to-right" evidence="12">
        <dbReference type="Rhea" id="RHEA:61933"/>
    </physiologicalReaction>
</comment>
<gene>
    <name evidence="16" type="primary">SNQ2_2</name>
    <name evidence="16" type="ORF">PRK78_002413</name>
</gene>
<comment type="similarity">
    <text evidence="2">Belongs to the ABC transporter superfamily. ABCG family. PDR (TC 3.A.1.205) subfamily.</text>
</comment>
<evidence type="ECO:0000313" key="17">
    <source>
        <dbReference type="Proteomes" id="UP001219355"/>
    </source>
</evidence>
<dbReference type="InterPro" id="IPR003439">
    <property type="entry name" value="ABC_transporter-like_ATP-bd"/>
</dbReference>
<organism evidence="16 17">
    <name type="scientific">Emydomyces testavorans</name>
    <dbReference type="NCBI Taxonomy" id="2070801"/>
    <lineage>
        <taxon>Eukaryota</taxon>
        <taxon>Fungi</taxon>
        <taxon>Dikarya</taxon>
        <taxon>Ascomycota</taxon>
        <taxon>Pezizomycotina</taxon>
        <taxon>Eurotiomycetes</taxon>
        <taxon>Eurotiomycetidae</taxon>
        <taxon>Onygenales</taxon>
        <taxon>Nannizziopsiaceae</taxon>
        <taxon>Emydomyces</taxon>
    </lineage>
</organism>
<dbReference type="Pfam" id="PF06422">
    <property type="entry name" value="PDR_CDR"/>
    <property type="match status" value="1"/>
</dbReference>
<keyword evidence="7 14" id="KW-1133">Transmembrane helix</keyword>
<evidence type="ECO:0000256" key="11">
    <source>
        <dbReference type="ARBA" id="ARBA00047981"/>
    </source>
</evidence>
<dbReference type="Proteomes" id="UP001219355">
    <property type="component" value="Chromosome 1"/>
</dbReference>
<comment type="catalytic activity">
    <reaction evidence="11">
        <text>fluconazole(in) + ATP + H2O = fluconazole(out) + ADP + phosphate + H(+)</text>
        <dbReference type="Rhea" id="RHEA:61916"/>
        <dbReference type="ChEBI" id="CHEBI:15377"/>
        <dbReference type="ChEBI" id="CHEBI:15378"/>
        <dbReference type="ChEBI" id="CHEBI:30616"/>
        <dbReference type="ChEBI" id="CHEBI:43474"/>
        <dbReference type="ChEBI" id="CHEBI:46081"/>
        <dbReference type="ChEBI" id="CHEBI:456216"/>
    </reaction>
    <physiologicalReaction direction="left-to-right" evidence="11">
        <dbReference type="Rhea" id="RHEA:61917"/>
    </physiologicalReaction>
</comment>
<dbReference type="InterPro" id="IPR027417">
    <property type="entry name" value="P-loop_NTPase"/>
</dbReference>
<dbReference type="EMBL" id="CP120627">
    <property type="protein sequence ID" value="WEW56954.1"/>
    <property type="molecule type" value="Genomic_DNA"/>
</dbReference>
<feature type="transmembrane region" description="Helical" evidence="14">
    <location>
        <begin position="490"/>
        <end position="508"/>
    </location>
</feature>
<evidence type="ECO:0000256" key="5">
    <source>
        <dbReference type="ARBA" id="ARBA00022741"/>
    </source>
</evidence>
<dbReference type="PANTHER" id="PTHR19241">
    <property type="entry name" value="ATP-BINDING CASSETTE TRANSPORTER"/>
    <property type="match status" value="1"/>
</dbReference>
<dbReference type="GO" id="GO:0016887">
    <property type="term" value="F:ATP hydrolysis activity"/>
    <property type="evidence" value="ECO:0007669"/>
    <property type="project" value="InterPro"/>
</dbReference>
<evidence type="ECO:0000256" key="9">
    <source>
        <dbReference type="ARBA" id="ARBA00047646"/>
    </source>
</evidence>
<keyword evidence="6 16" id="KW-0067">ATP-binding</keyword>
<proteinExistence type="inferred from homology"/>
<dbReference type="InterPro" id="IPR013525">
    <property type="entry name" value="ABC2_TM"/>
</dbReference>
<keyword evidence="5" id="KW-0547">Nucleotide-binding</keyword>
<reference evidence="16" key="1">
    <citation type="submission" date="2023-03" db="EMBL/GenBank/DDBJ databases">
        <title>Emydomyces testavorans Genome Sequence.</title>
        <authorList>
            <person name="Hoyer L."/>
        </authorList>
    </citation>
    <scope>NUCLEOTIDE SEQUENCE</scope>
    <source>
        <strain evidence="16">16-2883</strain>
    </source>
</reference>
<accession>A0AAF0IJM6</accession>
<protein>
    <submittedName>
        <fullName evidence="16">ATP-binding cassette transporter snq2</fullName>
    </submittedName>
</protein>
<feature type="region of interest" description="Disordered" evidence="13">
    <location>
        <begin position="637"/>
        <end position="668"/>
    </location>
</feature>
<dbReference type="InterPro" id="IPR034001">
    <property type="entry name" value="ABCG_PDR_1"/>
</dbReference>
<feature type="transmembrane region" description="Helical" evidence="14">
    <location>
        <begin position="426"/>
        <end position="446"/>
    </location>
</feature>
<name>A0AAF0IJM6_9EURO</name>
<dbReference type="Pfam" id="PF01061">
    <property type="entry name" value="ABC2_membrane"/>
    <property type="match status" value="1"/>
</dbReference>
<evidence type="ECO:0000256" key="8">
    <source>
        <dbReference type="ARBA" id="ARBA00023136"/>
    </source>
</evidence>
<keyword evidence="8 14" id="KW-0472">Membrane</keyword>
<evidence type="ECO:0000256" key="1">
    <source>
        <dbReference type="ARBA" id="ARBA00004141"/>
    </source>
</evidence>
<dbReference type="SMART" id="SM00382">
    <property type="entry name" value="AAA"/>
    <property type="match status" value="2"/>
</dbReference>
<dbReference type="PROSITE" id="PS50893">
    <property type="entry name" value="ABC_TRANSPORTER_2"/>
    <property type="match status" value="2"/>
</dbReference>
<feature type="compositionally biased region" description="Basic and acidic residues" evidence="13">
    <location>
        <begin position="637"/>
        <end position="650"/>
    </location>
</feature>
<evidence type="ECO:0000256" key="14">
    <source>
        <dbReference type="SAM" id="Phobius"/>
    </source>
</evidence>
<dbReference type="GO" id="GO:0016020">
    <property type="term" value="C:membrane"/>
    <property type="evidence" value="ECO:0007669"/>
    <property type="project" value="UniProtKB-SubCell"/>
</dbReference>
<evidence type="ECO:0000259" key="15">
    <source>
        <dbReference type="PROSITE" id="PS50893"/>
    </source>
</evidence>
<keyword evidence="3" id="KW-0813">Transport</keyword>
<evidence type="ECO:0000256" key="7">
    <source>
        <dbReference type="ARBA" id="ARBA00022989"/>
    </source>
</evidence>
<evidence type="ECO:0000256" key="12">
    <source>
        <dbReference type="ARBA" id="ARBA00049037"/>
    </source>
</evidence>
<feature type="domain" description="ABC transporter" evidence="15">
    <location>
        <begin position="79"/>
        <end position="328"/>
    </location>
</feature>
<dbReference type="CDD" id="cd03233">
    <property type="entry name" value="ABCG_PDR_domain1"/>
    <property type="match status" value="1"/>
</dbReference>
<evidence type="ECO:0000256" key="2">
    <source>
        <dbReference type="ARBA" id="ARBA00006012"/>
    </source>
</evidence>
<dbReference type="InterPro" id="IPR010929">
    <property type="entry name" value="PDR_CDR_ABC"/>
</dbReference>
<evidence type="ECO:0000256" key="6">
    <source>
        <dbReference type="ARBA" id="ARBA00022840"/>
    </source>
</evidence>
<comment type="catalytic activity">
    <reaction evidence="10">
        <text>voriconazole(in) + ATP + H2O = voriconazole(out) + ADP + phosphate + H(+)</text>
        <dbReference type="Rhea" id="RHEA:61912"/>
        <dbReference type="ChEBI" id="CHEBI:10023"/>
        <dbReference type="ChEBI" id="CHEBI:15377"/>
        <dbReference type="ChEBI" id="CHEBI:15378"/>
        <dbReference type="ChEBI" id="CHEBI:30616"/>
        <dbReference type="ChEBI" id="CHEBI:43474"/>
        <dbReference type="ChEBI" id="CHEBI:456216"/>
    </reaction>
    <physiologicalReaction direction="left-to-right" evidence="10">
        <dbReference type="Rhea" id="RHEA:61913"/>
    </physiologicalReaction>
</comment>
<feature type="domain" description="ABC transporter" evidence="15">
    <location>
        <begin position="671"/>
        <end position="888"/>
    </location>
</feature>
<evidence type="ECO:0000256" key="13">
    <source>
        <dbReference type="SAM" id="MobiDB-lite"/>
    </source>
</evidence>
<dbReference type="GO" id="GO:0140359">
    <property type="term" value="F:ABC-type transporter activity"/>
    <property type="evidence" value="ECO:0007669"/>
    <property type="project" value="InterPro"/>
</dbReference>
<keyword evidence="4 14" id="KW-0812">Transmembrane</keyword>
<dbReference type="SUPFAM" id="SSF52540">
    <property type="entry name" value="P-loop containing nucleoside triphosphate hydrolases"/>
    <property type="match status" value="2"/>
</dbReference>
<dbReference type="InterPro" id="IPR017871">
    <property type="entry name" value="ABC_transporter-like_CS"/>
</dbReference>
<keyword evidence="17" id="KW-1185">Reference proteome</keyword>
<sequence length="888" mass="97926">MSSTPETSSESKEPISKVSIQGLDTVRTFIKKQSGSGIHLKHVPITFRGLSVSAPNNDEVMVKTLPRAILNTFGIDQFTFIKKLLFPGGKAKETSGRRNILKDFAGIVKPGEMLLVLGRPGSGCSTFLRTLANRTSLSVQGDLRYAGSSAADFGRTHRRDTIYLPEEDQHIAALSVRQTLRFALRMSLSRSVRTPEMVEEMVHTMAQMFGIEHALDTSVGGAFFPGISGGERKRVSIAEVLAAGSAVQCFDNSTRGLDSSTALDFVKALRTLTDTGDRTTFATLYQAGENIYNHFDKVIVIYEGRQAFFGRADEAKKYFEDLGFIRTRGQTTAEFLSNVTDPLQRRVSPGSQAANLKTAADFADKFKSSPYFASLNKEMELSHHQNQNHACQTSATASFNLPYALQIWECVLREVQLVKGQRMVHYFKWITTVVLCLVIGSEYFDISNDAQGAFTRGGLLFFALVFNGWLQFPELFDAHTNRPVLERQGFRFGGTASTITILFSGFLVPTKDMRPYFGWLHYVSPVNYAYESVFVNEFDALTLECNGKLIPDLANADPAYQICTLPGAQQGQQSITGQQYAEANGLYLSHKWRNVGILFAFIAAYIVISVLGSEIMRFTSQGGAPIVYTSRRKSRKDQVTPVEKDVEKELSTSGFSGDEKMLPSQHHGPSLTWENLTVDIDGKRIVKGITAYIRPGDFVSICGASGAGKTTMLKALSQINVTGEVRGQMMFGGEPIGKLYKRATGFAQQNDLHDGTSTIREAFEFSALLRQPKIYSRAEKLAYVEHVLDLLDLRHVQDALIGDSNSGLGVEMTKRVTIGVELAARPKMLFADEPTSGLDSEGAANIVRYLRRLAHAGQAIMVTIHQPSTLVFSEFDKVLALSPDGEQL</sequence>
<feature type="transmembrane region" description="Helical" evidence="14">
    <location>
        <begin position="595"/>
        <end position="612"/>
    </location>
</feature>
<dbReference type="InterPro" id="IPR003593">
    <property type="entry name" value="AAA+_ATPase"/>
</dbReference>
<dbReference type="Gene3D" id="3.40.50.300">
    <property type="entry name" value="P-loop containing nucleotide triphosphate hydrolases"/>
    <property type="match status" value="2"/>
</dbReference>
<dbReference type="PROSITE" id="PS00211">
    <property type="entry name" value="ABC_TRANSPORTER_1"/>
    <property type="match status" value="1"/>
</dbReference>
<dbReference type="Pfam" id="PF00005">
    <property type="entry name" value="ABC_tran"/>
    <property type="match status" value="2"/>
</dbReference>
<evidence type="ECO:0000256" key="10">
    <source>
        <dbReference type="ARBA" id="ARBA00047823"/>
    </source>
</evidence>
<evidence type="ECO:0000256" key="3">
    <source>
        <dbReference type="ARBA" id="ARBA00022448"/>
    </source>
</evidence>
<evidence type="ECO:0000256" key="4">
    <source>
        <dbReference type="ARBA" id="ARBA00022692"/>
    </source>
</evidence>
<evidence type="ECO:0000313" key="16">
    <source>
        <dbReference type="EMBL" id="WEW56954.1"/>
    </source>
</evidence>